<name>A0AB34R022_BACPU</name>
<accession>A0AB34R022</accession>
<reference evidence="1 2" key="1">
    <citation type="submission" date="2014-12" db="EMBL/GenBank/DDBJ databases">
        <title>Draft Genome Sequences of Five Spore-Forming Food Isolates of Bacillus pumilus.</title>
        <authorList>
            <person name="de Jong A."/>
            <person name="van Heel A.J."/>
            <person name="Montalban-Lopez M."/>
            <person name="Krawczyk A.O."/>
            <person name="Berendsen E.M."/>
            <person name="Wells-Bennik M."/>
            <person name="Kuipers O.P."/>
        </authorList>
    </citation>
    <scope>NUCLEOTIDE SEQUENCE [LARGE SCALE GENOMIC DNA]</scope>
    <source>
        <strain evidence="1 2">B4127</strain>
    </source>
</reference>
<dbReference type="Proteomes" id="UP000031978">
    <property type="component" value="Unassembled WGS sequence"/>
</dbReference>
<organism evidence="1 2">
    <name type="scientific">Bacillus pumilus</name>
    <name type="common">Bacillus mesentericus</name>
    <dbReference type="NCBI Taxonomy" id="1408"/>
    <lineage>
        <taxon>Bacteria</taxon>
        <taxon>Bacillati</taxon>
        <taxon>Bacillota</taxon>
        <taxon>Bacilli</taxon>
        <taxon>Bacillales</taxon>
        <taxon>Bacillaceae</taxon>
        <taxon>Bacillus</taxon>
    </lineage>
</organism>
<dbReference type="EMBL" id="JXCL01000004">
    <property type="protein sequence ID" value="KIL25226.1"/>
    <property type="molecule type" value="Genomic_DNA"/>
</dbReference>
<dbReference type="AlphaFoldDB" id="A0AB34R022"/>
<protein>
    <submittedName>
        <fullName evidence="1">Uncharacterized protein</fullName>
    </submittedName>
</protein>
<evidence type="ECO:0000313" key="1">
    <source>
        <dbReference type="EMBL" id="KIL25226.1"/>
    </source>
</evidence>
<gene>
    <name evidence="1" type="ORF">B4127_0210</name>
</gene>
<sequence>MMTIEIHVMDGQMTQAEMHMFLNNGARYSHHNLKKPKLKISSLQ</sequence>
<proteinExistence type="predicted"/>
<evidence type="ECO:0000313" key="2">
    <source>
        <dbReference type="Proteomes" id="UP000031978"/>
    </source>
</evidence>
<comment type="caution">
    <text evidence="1">The sequence shown here is derived from an EMBL/GenBank/DDBJ whole genome shotgun (WGS) entry which is preliminary data.</text>
</comment>